<proteinExistence type="predicted"/>
<feature type="region of interest" description="Disordered" evidence="1">
    <location>
        <begin position="454"/>
        <end position="483"/>
    </location>
</feature>
<dbReference type="eggNOG" id="COG2604">
    <property type="taxonomic scope" value="Bacteria"/>
</dbReference>
<dbReference type="PANTHER" id="PTHR41786:SF1">
    <property type="entry name" value="6-HYDROXYMETHYLPTERIN DIPHOSPHOKINASE MPTE-LIKE DOMAIN-CONTAINING PROTEIN"/>
    <property type="match status" value="1"/>
</dbReference>
<organism evidence="2 3">
    <name type="scientific">Salinispira pacifica</name>
    <dbReference type="NCBI Taxonomy" id="1307761"/>
    <lineage>
        <taxon>Bacteria</taxon>
        <taxon>Pseudomonadati</taxon>
        <taxon>Spirochaetota</taxon>
        <taxon>Spirochaetia</taxon>
        <taxon>Spirochaetales</taxon>
        <taxon>Spirochaetaceae</taxon>
        <taxon>Salinispira</taxon>
    </lineage>
</organism>
<keyword evidence="3" id="KW-1185">Reference proteome</keyword>
<evidence type="ECO:0008006" key="4">
    <source>
        <dbReference type="Google" id="ProtNLM"/>
    </source>
</evidence>
<feature type="region of interest" description="Disordered" evidence="1">
    <location>
        <begin position="200"/>
        <end position="220"/>
    </location>
</feature>
<accession>V5WHL0</accession>
<dbReference type="PATRIC" id="fig|1307761.3.peg.1619"/>
<dbReference type="RefSeq" id="WP_024267929.1">
    <property type="nucleotide sequence ID" value="NC_023035.1"/>
</dbReference>
<dbReference type="Proteomes" id="UP000018680">
    <property type="component" value="Chromosome"/>
</dbReference>
<dbReference type="HOGENOM" id="CLU_459184_0_0_12"/>
<evidence type="ECO:0000256" key="1">
    <source>
        <dbReference type="SAM" id="MobiDB-lite"/>
    </source>
</evidence>
<name>V5WHL0_9SPIO</name>
<sequence length="594" mass="65987">MAFYRVIPLQSGDFSIQSDSGYLHSRRNPRKEASRVAQNVIQNSGISKRVHGSRPIHVLCVNPGLGYIAQEILNYYPHADIYGIYSDPRLLHTIREQSPDLLKQFTGTVFSVSSPRELTVSTSQTFTAEEETFLESLFSDLRIMNSLVIPWPGARNVPGNDALLSGIQEIMASSQKQLQTKMFFGPLWIRNYRKNLARLSSANSGGAPPGRPMQKSRSGQHRGVILCASGPSLEEVLPLLKKHLHELSPSGNSSSRPEIWALPSALRALNYWEIPVDSVVSIDGGYWAGVHLRYAASADLIRISLSAAMPERLHSLFHGKIALFSLKMPFEMDGCALETSPERGSVLFTALDLIRARYRGNCIVIGADFARSRGRSHCRPHSFDEFISSRTCRTSPLETEMFRRSMGDQLDMYARWFQAHVSAIPGVYRLRLSGKQLDPREGISAADAWKILETSPPFPDSGKDDSVSAPSPGAPSAGASPVEGCGIYPPPSAAECSRLFSRYHSRLDSRLPSQTGSRHPESEEEDNSWIIVQRLVYSRGIALKHAHGRWLSGEDEEECIARVLENDFKAQRKNERNSENVENGKAMPKGEPDE</sequence>
<feature type="compositionally biased region" description="Basic and acidic residues" evidence="1">
    <location>
        <begin position="569"/>
        <end position="579"/>
    </location>
</feature>
<gene>
    <name evidence="2" type="ORF">L21SP2_1624</name>
</gene>
<protein>
    <recommendedName>
        <fullName evidence="4">DUF115 domain-containing protein</fullName>
    </recommendedName>
</protein>
<dbReference type="KEGG" id="slr:L21SP2_1624"/>
<dbReference type="EMBL" id="CP006939">
    <property type="protein sequence ID" value="AHC15009.1"/>
    <property type="molecule type" value="Genomic_DNA"/>
</dbReference>
<dbReference type="AlphaFoldDB" id="V5WHL0"/>
<dbReference type="PANTHER" id="PTHR41786">
    <property type="entry name" value="MOTILITY ACCESSORY FACTOR MAF"/>
    <property type="match status" value="1"/>
</dbReference>
<feature type="compositionally biased region" description="Low complexity" evidence="1">
    <location>
        <begin position="468"/>
        <end position="481"/>
    </location>
</feature>
<evidence type="ECO:0000313" key="3">
    <source>
        <dbReference type="Proteomes" id="UP000018680"/>
    </source>
</evidence>
<evidence type="ECO:0000313" key="2">
    <source>
        <dbReference type="EMBL" id="AHC15009.1"/>
    </source>
</evidence>
<dbReference type="STRING" id="1307761.L21SP2_1624"/>
<feature type="region of interest" description="Disordered" evidence="1">
    <location>
        <begin position="569"/>
        <end position="594"/>
    </location>
</feature>
<reference evidence="2 3" key="1">
    <citation type="journal article" date="2015" name="Stand. Genomic Sci.">
        <title>Complete genome sequence and description of Salinispira pacifica gen. nov., sp. nov., a novel spirochaete isolated form a hypersaline microbial mat.</title>
        <authorList>
            <person name="Ben Hania W."/>
            <person name="Joseph M."/>
            <person name="Schumann P."/>
            <person name="Bunk B."/>
            <person name="Fiebig A."/>
            <person name="Sproer C."/>
            <person name="Klenk H.P."/>
            <person name="Fardeau M.L."/>
            <person name="Spring S."/>
        </authorList>
    </citation>
    <scope>NUCLEOTIDE SEQUENCE [LARGE SCALE GENOMIC DNA]</scope>
    <source>
        <strain evidence="2 3">L21-RPul-D2</strain>
    </source>
</reference>